<name>A0AAE0CRR1_9ROSI</name>
<dbReference type="Proteomes" id="UP001280121">
    <property type="component" value="Unassembled WGS sequence"/>
</dbReference>
<dbReference type="CDD" id="cd01650">
    <property type="entry name" value="RT_nLTR_like"/>
    <property type="match status" value="1"/>
</dbReference>
<reference evidence="2" key="1">
    <citation type="journal article" date="2023" name="Plant J.">
        <title>Genome sequences and population genomics provide insights into the demographic history, inbreeding, and mutation load of two 'living fossil' tree species of Dipteronia.</title>
        <authorList>
            <person name="Feng Y."/>
            <person name="Comes H.P."/>
            <person name="Chen J."/>
            <person name="Zhu S."/>
            <person name="Lu R."/>
            <person name="Zhang X."/>
            <person name="Li P."/>
            <person name="Qiu J."/>
            <person name="Olsen K.M."/>
            <person name="Qiu Y."/>
        </authorList>
    </citation>
    <scope>NUCLEOTIDE SEQUENCE</scope>
    <source>
        <strain evidence="2">KIB01</strain>
    </source>
</reference>
<gene>
    <name evidence="2" type="ORF">Ddye_007502</name>
</gene>
<dbReference type="Pfam" id="PF00078">
    <property type="entry name" value="RVT_1"/>
    <property type="match status" value="1"/>
</dbReference>
<dbReference type="PANTHER" id="PTHR46890">
    <property type="entry name" value="NON-LTR RETROLELEMENT REVERSE TRANSCRIPTASE-LIKE PROTEIN-RELATED"/>
    <property type="match status" value="1"/>
</dbReference>
<dbReference type="InterPro" id="IPR000477">
    <property type="entry name" value="RT_dom"/>
</dbReference>
<sequence>MSISDHNVVTIGEPREKWGPCPFRFYDRWLEDAESINLAREGWRNCKVTGTHGFVLSAKLKFTKEIIKRKDEQMWCQKSRVKWLKKGDRNSKIFHIMANGRMRSNYIEEIFVNGARISAPNLVKEGVRNFYESQFHNVTWRRPSIYGMNLKSLSAVERLCLEKPFSGVEVWEALSSCDGNKVLGPDGLNLNFVKSNWEWIQEDFMRFIHGFHEDSMIVKDLNKTFIDLIPKCSKPESMKDFRSISVVGSMYKILAKVLANRIKFVMNTIIGDYQMAFVKNPQILDSFVIVEEIIHLWKYDNKGSLLVKLDFKIAYDCVDHGFLDAMMREMGFGEKWRRWMQSCISTPMLSVLVNGSPTSEFGIERGLRQGDPLSPFLFNTLIEGLSSLFRKACNLGLISGASFGDNTGFYSSNRIWSTFVMLKES</sequence>
<dbReference type="InterPro" id="IPR052343">
    <property type="entry name" value="Retrotransposon-Effector_Assoc"/>
</dbReference>
<accession>A0AAE0CRR1</accession>
<evidence type="ECO:0000259" key="1">
    <source>
        <dbReference type="Pfam" id="PF00078"/>
    </source>
</evidence>
<evidence type="ECO:0000313" key="2">
    <source>
        <dbReference type="EMBL" id="KAK2660969.1"/>
    </source>
</evidence>
<protein>
    <recommendedName>
        <fullName evidence="1">Reverse transcriptase domain-containing protein</fullName>
    </recommendedName>
</protein>
<dbReference type="PANTHER" id="PTHR46890:SF50">
    <property type="entry name" value="RNA-DIRECTED DNA POLYMERASE, EUKARYOTA, REVERSE TRANSCRIPTASE ZINC-BINDING DOMAIN PROTEIN-RELATED"/>
    <property type="match status" value="1"/>
</dbReference>
<organism evidence="2 3">
    <name type="scientific">Dipteronia dyeriana</name>
    <dbReference type="NCBI Taxonomy" id="168575"/>
    <lineage>
        <taxon>Eukaryota</taxon>
        <taxon>Viridiplantae</taxon>
        <taxon>Streptophyta</taxon>
        <taxon>Embryophyta</taxon>
        <taxon>Tracheophyta</taxon>
        <taxon>Spermatophyta</taxon>
        <taxon>Magnoliopsida</taxon>
        <taxon>eudicotyledons</taxon>
        <taxon>Gunneridae</taxon>
        <taxon>Pentapetalae</taxon>
        <taxon>rosids</taxon>
        <taxon>malvids</taxon>
        <taxon>Sapindales</taxon>
        <taxon>Sapindaceae</taxon>
        <taxon>Hippocastanoideae</taxon>
        <taxon>Acereae</taxon>
        <taxon>Dipteronia</taxon>
    </lineage>
</organism>
<dbReference type="EMBL" id="JANJYI010000002">
    <property type="protein sequence ID" value="KAK2660969.1"/>
    <property type="molecule type" value="Genomic_DNA"/>
</dbReference>
<feature type="domain" description="Reverse transcriptase" evidence="1">
    <location>
        <begin position="233"/>
        <end position="397"/>
    </location>
</feature>
<dbReference type="AlphaFoldDB" id="A0AAE0CRR1"/>
<evidence type="ECO:0000313" key="3">
    <source>
        <dbReference type="Proteomes" id="UP001280121"/>
    </source>
</evidence>
<dbReference type="InterPro" id="IPR043502">
    <property type="entry name" value="DNA/RNA_pol_sf"/>
</dbReference>
<dbReference type="SUPFAM" id="SSF56672">
    <property type="entry name" value="DNA/RNA polymerases"/>
    <property type="match status" value="1"/>
</dbReference>
<keyword evidence="3" id="KW-1185">Reference proteome</keyword>
<comment type="caution">
    <text evidence="2">The sequence shown here is derived from an EMBL/GenBank/DDBJ whole genome shotgun (WGS) entry which is preliminary data.</text>
</comment>
<proteinExistence type="predicted"/>